<comment type="caution">
    <text evidence="1">The sequence shown here is derived from an EMBL/GenBank/DDBJ whole genome shotgun (WGS) entry which is preliminary data.</text>
</comment>
<keyword evidence="2" id="KW-1185">Reference proteome</keyword>
<dbReference type="Proteomes" id="UP000789920">
    <property type="component" value="Unassembled WGS sequence"/>
</dbReference>
<protein>
    <submittedName>
        <fullName evidence="1">607_t:CDS:1</fullName>
    </submittedName>
</protein>
<evidence type="ECO:0000313" key="2">
    <source>
        <dbReference type="Proteomes" id="UP000789920"/>
    </source>
</evidence>
<reference evidence="1" key="1">
    <citation type="submission" date="2021-06" db="EMBL/GenBank/DDBJ databases">
        <authorList>
            <person name="Kallberg Y."/>
            <person name="Tangrot J."/>
            <person name="Rosling A."/>
        </authorList>
    </citation>
    <scope>NUCLEOTIDE SEQUENCE</scope>
    <source>
        <strain evidence="1">MA461A</strain>
    </source>
</reference>
<proteinExistence type="predicted"/>
<accession>A0ACA9KBW9</accession>
<sequence>MVRTVKTSLSRVPPAGRNLVLDRLVPDLVLQDAAFTNTDEFKQIRYTAITCDLDDFKNNNFLIRQKIYEQETEILIVITLYNKDERSSIWESDGWKKVVVLIISDGRNKINDEILKVLAIMGIYQGRIIQFHVNKKPVIAHFFEYTTQIIIDNNFQAQQSVLPVQLFNVANLLSPKICILLDVGTKPSYTSIYNLWKAFNCDSQVGGACGEIKVDLGHKYKNLLNPLVVSQNFEYKMSNILDKLLESVFGYISVLPGAFSAYRYEALKNNEQGEGPLAIYFKGEKMYRSDADKTEIFEANMYLAKNFFSTEVLPIDFKSPSSIKEALRNPTFRDIVISVASTYILYLFSSFIHCELWHMFSYLVQYVLLVPFYINILTIYAFCNTHDISWDTKGDNIKVENSNAVLTNDNSETDVFLTGKTEINKEYDNIIKELCKRKQNHNASTKKDDYYRLFRTYFVLS</sequence>
<dbReference type="EMBL" id="CAJVQC010000218">
    <property type="protein sequence ID" value="CAG8464476.1"/>
    <property type="molecule type" value="Genomic_DNA"/>
</dbReference>
<organism evidence="1 2">
    <name type="scientific">Racocetra persica</name>
    <dbReference type="NCBI Taxonomy" id="160502"/>
    <lineage>
        <taxon>Eukaryota</taxon>
        <taxon>Fungi</taxon>
        <taxon>Fungi incertae sedis</taxon>
        <taxon>Mucoromycota</taxon>
        <taxon>Glomeromycotina</taxon>
        <taxon>Glomeromycetes</taxon>
        <taxon>Diversisporales</taxon>
        <taxon>Gigasporaceae</taxon>
        <taxon>Racocetra</taxon>
    </lineage>
</organism>
<name>A0ACA9KBW9_9GLOM</name>
<evidence type="ECO:0000313" key="1">
    <source>
        <dbReference type="EMBL" id="CAG8464476.1"/>
    </source>
</evidence>
<gene>
    <name evidence="1" type="ORF">RPERSI_LOCUS299</name>
</gene>